<name>D5BJJ9_ZUNPS</name>
<dbReference type="AlphaFoldDB" id="D5BJJ9"/>
<dbReference type="Proteomes" id="UP000001654">
    <property type="component" value="Chromosome"/>
</dbReference>
<organism evidence="1 2">
    <name type="scientific">Zunongwangia profunda (strain DSM 18752 / CCTCC AB 206139 / SM-A87)</name>
    <name type="common">Wangia profunda</name>
    <dbReference type="NCBI Taxonomy" id="655815"/>
    <lineage>
        <taxon>Bacteria</taxon>
        <taxon>Pseudomonadati</taxon>
        <taxon>Bacteroidota</taxon>
        <taxon>Flavobacteriia</taxon>
        <taxon>Flavobacteriales</taxon>
        <taxon>Flavobacteriaceae</taxon>
        <taxon>Zunongwangia</taxon>
    </lineage>
</organism>
<reference evidence="1 2" key="1">
    <citation type="journal article" date="2010" name="BMC Genomics">
        <title>The complete genome of Zunongwangia profunda SM-A87 reveals its adaptation to the deep-sea environment and ecological role in sedimentary organic nitrogen degradation.</title>
        <authorList>
            <person name="Qin Q.L."/>
            <person name="Zhang X.Y."/>
            <person name="Wang X.M."/>
            <person name="Liu G.M."/>
            <person name="Chen X.L."/>
            <person name="Xie B.B."/>
            <person name="Dang H.Y."/>
            <person name="Zhou B.C."/>
            <person name="Yu J."/>
            <person name="Zhang Y.Z."/>
        </authorList>
    </citation>
    <scope>NUCLEOTIDE SEQUENCE [LARGE SCALE GENOMIC DNA]</scope>
    <source>
        <strain evidence="2">DSM 18752 / CCTCC AB 206139 / SM-A87</strain>
    </source>
</reference>
<accession>D5BJJ9</accession>
<proteinExistence type="predicted"/>
<gene>
    <name evidence="1" type="ordered locus">ZPR_1329</name>
</gene>
<dbReference type="HOGENOM" id="CLU_1342824_0_0_10"/>
<dbReference type="STRING" id="655815.ZPR_1329"/>
<evidence type="ECO:0000313" key="1">
    <source>
        <dbReference type="EMBL" id="ADF51665.1"/>
    </source>
</evidence>
<sequence>MKVYDMKHQIKVNKIWFFLSFVILLTSAYCQTSNSIPKILAEKLNEGHLYIPDSLSPGHYFLVAQTPNSINKDEEVIKSVRKVKIIQNISSLQKEITTDPPQLKQKELDFSLMPEGGHLVSGLKNKLAFKAVDKYRNPQEVSGTLFENNKTLIEFKSLHAGMGSFYFIPDSKKEYHIELEGSSKKYILQEIKSKGQVLQLLSNS</sequence>
<protein>
    <submittedName>
        <fullName evidence="1">Uncharacterized protein</fullName>
    </submittedName>
</protein>
<dbReference type="eggNOG" id="COG2373">
    <property type="taxonomic scope" value="Bacteria"/>
</dbReference>
<evidence type="ECO:0000313" key="2">
    <source>
        <dbReference type="Proteomes" id="UP000001654"/>
    </source>
</evidence>
<keyword evidence="2" id="KW-1185">Reference proteome</keyword>
<dbReference type="EMBL" id="CP001650">
    <property type="protein sequence ID" value="ADF51665.1"/>
    <property type="molecule type" value="Genomic_DNA"/>
</dbReference>
<dbReference type="KEGG" id="zpr:ZPR_1329"/>